<feature type="domain" description="Mor transcription activator" evidence="1">
    <location>
        <begin position="53"/>
        <end position="134"/>
    </location>
</feature>
<dbReference type="InterPro" id="IPR009057">
    <property type="entry name" value="Homeodomain-like_sf"/>
</dbReference>
<dbReference type="SUPFAM" id="SSF46689">
    <property type="entry name" value="Homeodomain-like"/>
    <property type="match status" value="1"/>
</dbReference>
<dbReference type="InterPro" id="IPR014875">
    <property type="entry name" value="Mor_transcription_activator"/>
</dbReference>
<name>A0A1I5YMQ5_9GAMM</name>
<evidence type="ECO:0000313" key="4">
    <source>
        <dbReference type="Proteomes" id="UP000182025"/>
    </source>
</evidence>
<proteinExistence type="predicted"/>
<dbReference type="OrthoDB" id="8896696at2"/>
<protein>
    <submittedName>
        <fullName evidence="3">Mor transcription activator family protein</fullName>
    </submittedName>
</protein>
<dbReference type="Gene3D" id="1.10.10.60">
    <property type="entry name" value="Homeodomain-like"/>
    <property type="match status" value="1"/>
</dbReference>
<dbReference type="AlphaFoldDB" id="A0A1I5YMQ5"/>
<dbReference type="EMBL" id="FOXK01000009">
    <property type="protein sequence ID" value="SFQ25303.1"/>
    <property type="molecule type" value="Genomic_DNA"/>
</dbReference>
<keyword evidence="4" id="KW-1185">Reference proteome</keyword>
<reference evidence="4" key="1">
    <citation type="submission" date="2016-10" db="EMBL/GenBank/DDBJ databases">
        <authorList>
            <person name="Varghese N."/>
            <person name="Submissions S."/>
        </authorList>
    </citation>
    <scope>NUCLEOTIDE SEQUENCE [LARGE SCALE GENOMIC DNA]</scope>
    <source>
        <strain evidence="4">JCM 15604</strain>
    </source>
</reference>
<dbReference type="EMBL" id="FOXK01000015">
    <property type="protein sequence ID" value="SFQ45528.1"/>
    <property type="molecule type" value="Genomic_DNA"/>
</dbReference>
<organism evidence="3 4">
    <name type="scientific">Ectopseudomonas toyotomiensis</name>
    <dbReference type="NCBI Taxonomy" id="554344"/>
    <lineage>
        <taxon>Bacteria</taxon>
        <taxon>Pseudomonadati</taxon>
        <taxon>Pseudomonadota</taxon>
        <taxon>Gammaproteobacteria</taxon>
        <taxon>Pseudomonadales</taxon>
        <taxon>Pseudomonadaceae</taxon>
        <taxon>Ectopseudomonas</taxon>
    </lineage>
</organism>
<gene>
    <name evidence="2" type="ORF">SAMN05216177_109272</name>
    <name evidence="3" type="ORF">SAMN05216177_1154</name>
</gene>
<dbReference type="Pfam" id="PF08765">
    <property type="entry name" value="Mor"/>
    <property type="match status" value="1"/>
</dbReference>
<reference evidence="3" key="2">
    <citation type="submission" date="2016-10" db="EMBL/GenBank/DDBJ databases">
        <authorList>
            <person name="de Groot N.N."/>
        </authorList>
    </citation>
    <scope>NUCLEOTIDE SEQUENCE [LARGE SCALE GENOMIC DNA]</scope>
    <source>
        <strain evidence="3">JCM 15604</strain>
    </source>
</reference>
<evidence type="ECO:0000313" key="3">
    <source>
        <dbReference type="EMBL" id="SFQ45528.1"/>
    </source>
</evidence>
<sequence length="146" mass="16138">MKLEQARALLPPTVQRIAEVVGLPATMKLVAELGGTSWFFAQGVGRNGQARVAALAEIVGEEAAEKLGRYASERETIYIPKCDAALIALRDAEIHRQFEQATREGVSANTVVNELARTYQLSDRHIWRILKRLPELAVPSTPDLFN</sequence>
<accession>A0A1I5YMQ5</accession>
<evidence type="ECO:0000259" key="1">
    <source>
        <dbReference type="Pfam" id="PF08765"/>
    </source>
</evidence>
<dbReference type="Proteomes" id="UP000182025">
    <property type="component" value="Unassembled WGS sequence"/>
</dbReference>
<evidence type="ECO:0000313" key="2">
    <source>
        <dbReference type="EMBL" id="SFQ25303.1"/>
    </source>
</evidence>
<dbReference type="RefSeq" id="WP_074917598.1">
    <property type="nucleotide sequence ID" value="NZ_FOXK01000009.1"/>
</dbReference>